<dbReference type="CDD" id="cd01670">
    <property type="entry name" value="Death"/>
    <property type="match status" value="1"/>
</dbReference>
<evidence type="ECO:0000259" key="1">
    <source>
        <dbReference type="PROSITE" id="PS50017"/>
    </source>
</evidence>
<accession>A0AAN0J1T4</accession>
<feature type="domain" description="Death" evidence="1">
    <location>
        <begin position="309"/>
        <end position="378"/>
    </location>
</feature>
<dbReference type="InterPro" id="IPR000488">
    <property type="entry name" value="Death_dom"/>
</dbReference>
<dbReference type="AlphaFoldDB" id="A0AAN0J1T4"/>
<dbReference type="PROSITE" id="PS50017">
    <property type="entry name" value="DEATH_DOMAIN"/>
    <property type="match status" value="1"/>
</dbReference>
<name>A0AAN0J1T4_AMPQE</name>
<dbReference type="KEGG" id="aqu:109581374"/>
<dbReference type="RefSeq" id="XP_019850999.1">
    <property type="nucleotide sequence ID" value="XM_019995440.1"/>
</dbReference>
<reference evidence="3" key="1">
    <citation type="journal article" date="2010" name="Nature">
        <title>The Amphimedon queenslandica genome and the evolution of animal complexity.</title>
        <authorList>
            <person name="Srivastava M."/>
            <person name="Simakov O."/>
            <person name="Chapman J."/>
            <person name="Fahey B."/>
            <person name="Gauthier M.E."/>
            <person name="Mitros T."/>
            <person name="Richards G.S."/>
            <person name="Conaco C."/>
            <person name="Dacre M."/>
            <person name="Hellsten U."/>
            <person name="Larroux C."/>
            <person name="Putnam N.H."/>
            <person name="Stanke M."/>
            <person name="Adamska M."/>
            <person name="Darling A."/>
            <person name="Degnan S.M."/>
            <person name="Oakley T.H."/>
            <person name="Plachetzki D.C."/>
            <person name="Zhai Y."/>
            <person name="Adamski M."/>
            <person name="Calcino A."/>
            <person name="Cummins S.F."/>
            <person name="Goodstein D.M."/>
            <person name="Harris C."/>
            <person name="Jackson D.J."/>
            <person name="Leys S.P."/>
            <person name="Shu S."/>
            <person name="Woodcroft B.J."/>
            <person name="Vervoort M."/>
            <person name="Kosik K.S."/>
            <person name="Manning G."/>
            <person name="Degnan B.M."/>
            <person name="Rokhsar D.S."/>
        </authorList>
    </citation>
    <scope>NUCLEOTIDE SEQUENCE [LARGE SCALE GENOMIC DNA]</scope>
</reference>
<dbReference type="InterPro" id="IPR011029">
    <property type="entry name" value="DEATH-like_dom_sf"/>
</dbReference>
<dbReference type="EnsemblMetazoa" id="XM_019995440.1">
    <property type="protein sequence ID" value="XP_019850999.1"/>
    <property type="gene ID" value="LOC109581374"/>
</dbReference>
<proteinExistence type="predicted"/>
<evidence type="ECO:0000313" key="2">
    <source>
        <dbReference type="EnsemblMetazoa" id="XP_019850999.1"/>
    </source>
</evidence>
<dbReference type="Proteomes" id="UP000007879">
    <property type="component" value="Unassembled WGS sequence"/>
</dbReference>
<protein>
    <recommendedName>
        <fullName evidence="1">Death domain-containing protein</fullName>
    </recommendedName>
</protein>
<dbReference type="Gene3D" id="1.10.533.10">
    <property type="entry name" value="Death Domain, Fas"/>
    <property type="match status" value="1"/>
</dbReference>
<organism evidence="2 3">
    <name type="scientific">Amphimedon queenslandica</name>
    <name type="common">Sponge</name>
    <dbReference type="NCBI Taxonomy" id="400682"/>
    <lineage>
        <taxon>Eukaryota</taxon>
        <taxon>Metazoa</taxon>
        <taxon>Porifera</taxon>
        <taxon>Demospongiae</taxon>
        <taxon>Heteroscleromorpha</taxon>
        <taxon>Haplosclerida</taxon>
        <taxon>Niphatidae</taxon>
        <taxon>Amphimedon</taxon>
    </lineage>
</organism>
<reference evidence="2" key="2">
    <citation type="submission" date="2024-06" db="UniProtKB">
        <authorList>
            <consortium name="EnsemblMetazoa"/>
        </authorList>
    </citation>
    <scope>IDENTIFICATION</scope>
</reference>
<sequence>MYQKKEFSDLIKDVLIIDNTTSAVLQGYTGDPNEVRPGYKLRASPVHITFSTGYVPPGFFTRLATAVATDASVKLNFENDYAYAVPATGFFDRILHRTSKVEIKSIYRNRVCFSYGRPSDDFVLTDINEAIQVDVLRYAPESSHPVSLKLVCQKILKMLDECCQQVEDTLSHYHGHHPNRSSRQVQYVCQCSPSSDVHYINDIDAMQQTSSDYVYCKLDRRSRHLNNEESMWFKDNMSQEKQLQEIPPLKEIIIKDDRKPTIQKTDSTTNYSATPISESNDDQHKVILNIKNLVDIIQVLKTSSFQTIKWFDLGLYLGLIHYDLKVIETNYPQDAERCLKECLAKWLTDDIEAKWETLAIAADTIGEKRVAEYINEIIINNK</sequence>
<keyword evidence="3" id="KW-1185">Reference proteome</keyword>
<evidence type="ECO:0000313" key="3">
    <source>
        <dbReference type="Proteomes" id="UP000007879"/>
    </source>
</evidence>
<dbReference type="GeneID" id="109581374"/>
<dbReference type="GO" id="GO:0007165">
    <property type="term" value="P:signal transduction"/>
    <property type="evidence" value="ECO:0007669"/>
    <property type="project" value="InterPro"/>
</dbReference>